<dbReference type="HOGENOM" id="CLU_1451656_0_0_6"/>
<keyword evidence="1" id="KW-0812">Transmembrane</keyword>
<feature type="transmembrane region" description="Helical" evidence="1">
    <location>
        <begin position="169"/>
        <end position="188"/>
    </location>
</feature>
<evidence type="ECO:0000259" key="2">
    <source>
        <dbReference type="Pfam" id="PF12158"/>
    </source>
</evidence>
<dbReference type="InterPro" id="IPR021994">
    <property type="entry name" value="DUF3592"/>
</dbReference>
<feature type="transmembrane region" description="Helical" evidence="1">
    <location>
        <begin position="43"/>
        <end position="65"/>
    </location>
</feature>
<dbReference type="STRING" id="391936.S7S_03455"/>
<proteinExistence type="predicted"/>
<reference evidence="3 4" key="1">
    <citation type="journal article" date="2012" name="J. Bacteriol.">
        <title>Genome sequence of an alkane-degrading bacterium, Alcanivorax pacificus type strain W11-5, isolated from deep sea sediment.</title>
        <authorList>
            <person name="Lai Q."/>
            <person name="Shao Z."/>
        </authorList>
    </citation>
    <scope>NUCLEOTIDE SEQUENCE [LARGE SCALE GENOMIC DNA]</scope>
    <source>
        <strain evidence="3 4">W11-5</strain>
    </source>
</reference>
<dbReference type="KEGG" id="apac:S7S_03455"/>
<keyword evidence="1" id="KW-1133">Transmembrane helix</keyword>
<evidence type="ECO:0000313" key="4">
    <source>
        <dbReference type="Proteomes" id="UP000006764"/>
    </source>
</evidence>
<dbReference type="EMBL" id="CP004387">
    <property type="protein sequence ID" value="AJD47113.1"/>
    <property type="molecule type" value="Genomic_DNA"/>
</dbReference>
<sequence>MIWPSTLGGWWLLLTLLPLLLGILLMLLPVGRSEPALQGRINTSLGLMAIGLITLGLSLAVIEALSLARGQHSMGWQPVMATVESSRIVPAEGARAAQQQWRLDVRYRYVHQGEEYLGHRLTFGRGHTVDRMSLARQQRAAFFPGARVTAWIDPDTPEQAVLERGLSQWLSVFIACGVLLVCAGLHLMRLAGWWPGVATEA</sequence>
<protein>
    <recommendedName>
        <fullName evidence="2">DUF3592 domain-containing protein</fullName>
    </recommendedName>
</protein>
<feature type="domain" description="DUF3592" evidence="2">
    <location>
        <begin position="81"/>
        <end position="166"/>
    </location>
</feature>
<dbReference type="AlphaFoldDB" id="A0A0B4XKN8"/>
<name>A0A0B4XKN8_9GAMM</name>
<dbReference type="Pfam" id="PF12158">
    <property type="entry name" value="DUF3592"/>
    <property type="match status" value="1"/>
</dbReference>
<evidence type="ECO:0000313" key="3">
    <source>
        <dbReference type="EMBL" id="AJD47113.1"/>
    </source>
</evidence>
<organism evidence="3 4">
    <name type="scientific">Isoalcanivorax pacificus W11-5</name>
    <dbReference type="NCBI Taxonomy" id="391936"/>
    <lineage>
        <taxon>Bacteria</taxon>
        <taxon>Pseudomonadati</taxon>
        <taxon>Pseudomonadota</taxon>
        <taxon>Gammaproteobacteria</taxon>
        <taxon>Oceanospirillales</taxon>
        <taxon>Alcanivoracaceae</taxon>
        <taxon>Isoalcanivorax</taxon>
    </lineage>
</organism>
<keyword evidence="1" id="KW-0472">Membrane</keyword>
<dbReference type="Proteomes" id="UP000006764">
    <property type="component" value="Chromosome"/>
</dbReference>
<gene>
    <name evidence="3" type="ORF">S7S_03455</name>
</gene>
<keyword evidence="4" id="KW-1185">Reference proteome</keyword>
<dbReference type="RefSeq" id="WP_008740428.1">
    <property type="nucleotide sequence ID" value="NZ_CP004387.1"/>
</dbReference>
<accession>A0A0B4XKN8</accession>
<evidence type="ECO:0000256" key="1">
    <source>
        <dbReference type="SAM" id="Phobius"/>
    </source>
</evidence>